<keyword evidence="9" id="KW-1029">Fimbrium biogenesis</keyword>
<dbReference type="GO" id="GO:0009297">
    <property type="term" value="P:pilus assembly"/>
    <property type="evidence" value="ECO:0007669"/>
    <property type="project" value="InterPro"/>
</dbReference>
<evidence type="ECO:0000313" key="13">
    <source>
        <dbReference type="EMBL" id="MBC2689943.1"/>
    </source>
</evidence>
<name>A0A7X1GE73_9PSED</name>
<sequence>MNTVSNYRDGEAMPEKQAVNARLSTLRASTVALLSNALLLLDARAEDLSGAALPTSFDQKMLTQRGIDPALATSLLQAPRFTAGKYPITLVVNGKPHGRVDVAFNREGELCFDRALLDAANLLDPTDPVDGQRCFDAVGTWPQMAIEQDPANLSVKLIVPTDAIRPTARDFTGYQTGGFAALLNYDVNSLFSDNAGQSSRYLSANTELGFNAGDWIVRSRQVQTWQNDVSTTTHLAAYAQRTFASQETVLQAGQISLYNPVLAGAQITGLQLMTEQALQSEGQGSPIEGIARSQAQVEVHQNGSLIHSTVVPAGPFSLNDVRRLDSRSDVEVTVKETDGSEQRFTIPAAMLGVGLPAPGFSLAAGQARNTGDTQGNAPWVISGGWSGSLSPLMQLSAGATGATDYLAAGAGLGLQPGKRTQIQTTLQASDTRVGQPAKGVQADLGVSQRLGEQWSVNASTSHRTFGYSDLSQAVTEIESERSHSRNRDQQTLGLNWSPPGLGALSGSLSRSTSFDGQSSNRALLSWGTNVGGVSVSASAQWQVSGNQSSDDSVYLNLSIPLGENRRGRTWVRNAGGEYRSGVGLNEQVNDQLSYRVGVEHDTRDKQVQTTAGVSLLPRYSQLDLNYTRTDAERSSYQVGARGGAVVHGDGVTFTPYPVRETFALVSVGDADSIKVSTPSGPVWTDSKGNAVVSQLTAYGRSAVEVDTRSLPRNLDIHNGLAVVTAGRGAVDNIDFGITQTRRALLKVTTANGAPLPRGATVNTEDGEFITLAQEGGVVFLPNVLETPTLWITAPGMDRCQLSFELPAKADTDAYYETAAAQCRAI</sequence>
<dbReference type="Pfam" id="PF13954">
    <property type="entry name" value="PapC_N"/>
    <property type="match status" value="1"/>
</dbReference>
<evidence type="ECO:0000256" key="4">
    <source>
        <dbReference type="ARBA" id="ARBA00022452"/>
    </source>
</evidence>
<dbReference type="RefSeq" id="WP_166588656.1">
    <property type="nucleotide sequence ID" value="NZ_JACMYG010000007.1"/>
</dbReference>
<proteinExistence type="inferred from homology"/>
<dbReference type="SUPFAM" id="SSF141729">
    <property type="entry name" value="FimD N-terminal domain-like"/>
    <property type="match status" value="1"/>
</dbReference>
<dbReference type="Gene3D" id="2.60.40.2610">
    <property type="entry name" value="Outer membrane usher protein FimD, plug domain"/>
    <property type="match status" value="1"/>
</dbReference>
<dbReference type="SUPFAM" id="SSF56935">
    <property type="entry name" value="Porins"/>
    <property type="match status" value="1"/>
</dbReference>
<feature type="compositionally biased region" description="Basic and acidic residues" evidence="10">
    <location>
        <begin position="479"/>
        <end position="488"/>
    </location>
</feature>
<dbReference type="Pfam" id="PF13953">
    <property type="entry name" value="PapC_C"/>
    <property type="match status" value="1"/>
</dbReference>
<keyword evidence="6" id="KW-0732">Signal</keyword>
<dbReference type="AlphaFoldDB" id="A0A7X1GE73"/>
<evidence type="ECO:0000313" key="14">
    <source>
        <dbReference type="Proteomes" id="UP000526003"/>
    </source>
</evidence>
<organism evidence="13 14">
    <name type="scientific">Pseudomonas kielensis</name>
    <dbReference type="NCBI Taxonomy" id="2762577"/>
    <lineage>
        <taxon>Bacteria</taxon>
        <taxon>Pseudomonadati</taxon>
        <taxon>Pseudomonadota</taxon>
        <taxon>Gammaproteobacteria</taxon>
        <taxon>Pseudomonadales</taxon>
        <taxon>Pseudomonadaceae</taxon>
        <taxon>Pseudomonas</taxon>
    </lineage>
</organism>
<accession>A0A7X1GE73</accession>
<evidence type="ECO:0000256" key="1">
    <source>
        <dbReference type="ARBA" id="ARBA00004571"/>
    </source>
</evidence>
<keyword evidence="5 9" id="KW-0812">Transmembrane</keyword>
<feature type="region of interest" description="Disordered" evidence="10">
    <location>
        <begin position="479"/>
        <end position="498"/>
    </location>
</feature>
<evidence type="ECO:0000256" key="10">
    <source>
        <dbReference type="SAM" id="MobiDB-lite"/>
    </source>
</evidence>
<evidence type="ECO:0000256" key="3">
    <source>
        <dbReference type="ARBA" id="ARBA00022448"/>
    </source>
</evidence>
<evidence type="ECO:0000256" key="5">
    <source>
        <dbReference type="ARBA" id="ARBA00022692"/>
    </source>
</evidence>
<evidence type="ECO:0000256" key="9">
    <source>
        <dbReference type="RuleBase" id="RU003884"/>
    </source>
</evidence>
<reference evidence="13 14" key="1">
    <citation type="submission" date="2020-08" db="EMBL/GenBank/DDBJ databases">
        <title>Pseudomonas sp. nov.</title>
        <authorList>
            <person name="Gieschler S."/>
            <person name="Fiedler G."/>
            <person name="Brinks E."/>
            <person name="Boehnlein C."/>
            <person name="Franz C.M.A.P."/>
            <person name="Kabisch J."/>
        </authorList>
    </citation>
    <scope>NUCLEOTIDE SEQUENCE [LARGE SCALE GENOMIC DNA]</scope>
    <source>
        <strain evidence="13 14">MBT-1</strain>
    </source>
</reference>
<comment type="subcellular location">
    <subcellularLocation>
        <location evidence="1 9">Cell outer membrane</location>
        <topology evidence="1 9">Multi-pass membrane protein</topology>
    </subcellularLocation>
</comment>
<comment type="similarity">
    <text evidence="2 9">Belongs to the fimbrial export usher family.</text>
</comment>
<dbReference type="InterPro" id="IPR042186">
    <property type="entry name" value="FimD_plug_dom"/>
</dbReference>
<dbReference type="PANTHER" id="PTHR30451">
    <property type="entry name" value="OUTER MEMBRANE USHER PROTEIN"/>
    <property type="match status" value="1"/>
</dbReference>
<evidence type="ECO:0000259" key="11">
    <source>
        <dbReference type="Pfam" id="PF13953"/>
    </source>
</evidence>
<keyword evidence="3 9" id="KW-0813">Transport</keyword>
<dbReference type="PANTHER" id="PTHR30451:SF8">
    <property type="entry name" value="FIMBRIAL USHER PROTEIN"/>
    <property type="match status" value="1"/>
</dbReference>
<dbReference type="GO" id="GO:0009279">
    <property type="term" value="C:cell outer membrane"/>
    <property type="evidence" value="ECO:0007669"/>
    <property type="project" value="UniProtKB-SubCell"/>
</dbReference>
<dbReference type="Gene3D" id="3.10.20.410">
    <property type="match status" value="1"/>
</dbReference>
<evidence type="ECO:0000256" key="2">
    <source>
        <dbReference type="ARBA" id="ARBA00008064"/>
    </source>
</evidence>
<keyword evidence="4" id="KW-1134">Transmembrane beta strand</keyword>
<dbReference type="InterPro" id="IPR025885">
    <property type="entry name" value="PapC_N"/>
</dbReference>
<dbReference type="InterPro" id="IPR043142">
    <property type="entry name" value="PapC-like_C_sf"/>
</dbReference>
<keyword evidence="8 9" id="KW-0998">Cell outer membrane</keyword>
<dbReference type="EMBL" id="JACMYG010000007">
    <property type="protein sequence ID" value="MBC2689943.1"/>
    <property type="molecule type" value="Genomic_DNA"/>
</dbReference>
<feature type="domain" description="PapC N-terminal" evidence="12">
    <location>
        <begin position="57"/>
        <end position="188"/>
    </location>
</feature>
<keyword evidence="7 9" id="KW-0472">Membrane</keyword>
<dbReference type="InterPro" id="IPR025949">
    <property type="entry name" value="PapC-like_C"/>
</dbReference>
<dbReference type="GO" id="GO:0015473">
    <property type="term" value="F:fimbrial usher porin activity"/>
    <property type="evidence" value="ECO:0007669"/>
    <property type="project" value="InterPro"/>
</dbReference>
<evidence type="ECO:0000259" key="12">
    <source>
        <dbReference type="Pfam" id="PF13954"/>
    </source>
</evidence>
<dbReference type="InterPro" id="IPR037224">
    <property type="entry name" value="PapC_N_sf"/>
</dbReference>
<dbReference type="InterPro" id="IPR018030">
    <property type="entry name" value="Fimbrial_membr_usher_CS"/>
</dbReference>
<dbReference type="InterPro" id="IPR000015">
    <property type="entry name" value="Fimb_usher"/>
</dbReference>
<evidence type="ECO:0000256" key="6">
    <source>
        <dbReference type="ARBA" id="ARBA00022729"/>
    </source>
</evidence>
<evidence type="ECO:0000256" key="8">
    <source>
        <dbReference type="ARBA" id="ARBA00023237"/>
    </source>
</evidence>
<protein>
    <submittedName>
        <fullName evidence="13">Fimbria/pilus outer membrane usher protein</fullName>
    </submittedName>
</protein>
<feature type="domain" description="PapC-like C-terminal" evidence="11">
    <location>
        <begin position="744"/>
        <end position="806"/>
    </location>
</feature>
<dbReference type="Gene3D" id="2.60.40.3110">
    <property type="match status" value="1"/>
</dbReference>
<dbReference type="Proteomes" id="UP000526003">
    <property type="component" value="Unassembled WGS sequence"/>
</dbReference>
<dbReference type="Pfam" id="PF00577">
    <property type="entry name" value="Usher"/>
    <property type="match status" value="1"/>
</dbReference>
<dbReference type="PROSITE" id="PS01151">
    <property type="entry name" value="FIMBRIAL_USHER"/>
    <property type="match status" value="1"/>
</dbReference>
<evidence type="ECO:0000256" key="7">
    <source>
        <dbReference type="ARBA" id="ARBA00023136"/>
    </source>
</evidence>
<keyword evidence="14" id="KW-1185">Reference proteome</keyword>
<dbReference type="Gene3D" id="2.60.40.2070">
    <property type="match status" value="1"/>
</dbReference>
<comment type="caution">
    <text evidence="13">The sequence shown here is derived from an EMBL/GenBank/DDBJ whole genome shotgun (WGS) entry which is preliminary data.</text>
</comment>
<gene>
    <name evidence="13" type="ORF">H7995_09050</name>
</gene>